<gene>
    <name evidence="2" type="ORF">Pmani_006324</name>
</gene>
<feature type="compositionally biased region" description="Low complexity" evidence="1">
    <location>
        <begin position="51"/>
        <end position="64"/>
    </location>
</feature>
<feature type="region of interest" description="Disordered" evidence="1">
    <location>
        <begin position="47"/>
        <end position="74"/>
    </location>
</feature>
<proteinExistence type="predicted"/>
<reference evidence="2" key="1">
    <citation type="submission" date="2023-11" db="EMBL/GenBank/DDBJ databases">
        <title>Genome assemblies of two species of porcelain crab, Petrolisthes cinctipes and Petrolisthes manimaculis (Anomura: Porcellanidae).</title>
        <authorList>
            <person name="Angst P."/>
        </authorList>
    </citation>
    <scope>NUCLEOTIDE SEQUENCE</scope>
    <source>
        <strain evidence="2">PB745_02</strain>
        <tissue evidence="2">Gill</tissue>
    </source>
</reference>
<sequence length="94" mass="10031">MSTSHEADNPTTSNATTAVNTTTTSLGMIAEAVNPVITTTTNSLEVVESGNSTTTTNSNTNTNSGDPIAKNKPPHFRMVTDCVRHKRLRQDIGR</sequence>
<evidence type="ECO:0000256" key="1">
    <source>
        <dbReference type="SAM" id="MobiDB-lite"/>
    </source>
</evidence>
<dbReference type="Proteomes" id="UP001292094">
    <property type="component" value="Unassembled WGS sequence"/>
</dbReference>
<keyword evidence="3" id="KW-1185">Reference proteome</keyword>
<dbReference type="EMBL" id="JAWZYT010000485">
    <property type="protein sequence ID" value="KAK4322923.1"/>
    <property type="molecule type" value="Genomic_DNA"/>
</dbReference>
<evidence type="ECO:0000313" key="3">
    <source>
        <dbReference type="Proteomes" id="UP001292094"/>
    </source>
</evidence>
<name>A0AAE1UFS8_9EUCA</name>
<comment type="caution">
    <text evidence="2">The sequence shown here is derived from an EMBL/GenBank/DDBJ whole genome shotgun (WGS) entry which is preliminary data.</text>
</comment>
<organism evidence="2 3">
    <name type="scientific">Petrolisthes manimaculis</name>
    <dbReference type="NCBI Taxonomy" id="1843537"/>
    <lineage>
        <taxon>Eukaryota</taxon>
        <taxon>Metazoa</taxon>
        <taxon>Ecdysozoa</taxon>
        <taxon>Arthropoda</taxon>
        <taxon>Crustacea</taxon>
        <taxon>Multicrustacea</taxon>
        <taxon>Malacostraca</taxon>
        <taxon>Eumalacostraca</taxon>
        <taxon>Eucarida</taxon>
        <taxon>Decapoda</taxon>
        <taxon>Pleocyemata</taxon>
        <taxon>Anomura</taxon>
        <taxon>Galatheoidea</taxon>
        <taxon>Porcellanidae</taxon>
        <taxon>Petrolisthes</taxon>
    </lineage>
</organism>
<dbReference type="AlphaFoldDB" id="A0AAE1UFS8"/>
<feature type="compositionally biased region" description="Low complexity" evidence="1">
    <location>
        <begin position="11"/>
        <end position="20"/>
    </location>
</feature>
<feature type="region of interest" description="Disordered" evidence="1">
    <location>
        <begin position="1"/>
        <end position="20"/>
    </location>
</feature>
<protein>
    <submittedName>
        <fullName evidence="2">Uncharacterized protein</fullName>
    </submittedName>
</protein>
<accession>A0AAE1UFS8</accession>
<evidence type="ECO:0000313" key="2">
    <source>
        <dbReference type="EMBL" id="KAK4322923.1"/>
    </source>
</evidence>